<organism evidence="4">
    <name type="scientific">Echinostoma caproni</name>
    <dbReference type="NCBI Taxonomy" id="27848"/>
    <lineage>
        <taxon>Eukaryota</taxon>
        <taxon>Metazoa</taxon>
        <taxon>Spiralia</taxon>
        <taxon>Lophotrochozoa</taxon>
        <taxon>Platyhelminthes</taxon>
        <taxon>Trematoda</taxon>
        <taxon>Digenea</taxon>
        <taxon>Plagiorchiida</taxon>
        <taxon>Echinostomata</taxon>
        <taxon>Echinostomatoidea</taxon>
        <taxon>Echinostomatidae</taxon>
        <taxon>Echinostoma</taxon>
    </lineage>
</organism>
<evidence type="ECO:0000313" key="4">
    <source>
        <dbReference type="WBParaSite" id="ECPE_0001468401-mRNA-1"/>
    </source>
</evidence>
<keyword evidence="3" id="KW-1185">Reference proteome</keyword>
<dbReference type="EMBL" id="UZAN01058121">
    <property type="protein sequence ID" value="VDP91915.1"/>
    <property type="molecule type" value="Genomic_DNA"/>
</dbReference>
<dbReference type="WBParaSite" id="ECPE_0001468401-mRNA-1">
    <property type="protein sequence ID" value="ECPE_0001468401-mRNA-1"/>
    <property type="gene ID" value="ECPE_0001468401"/>
</dbReference>
<proteinExistence type="predicted"/>
<dbReference type="Proteomes" id="UP000272942">
    <property type="component" value="Unassembled WGS sequence"/>
</dbReference>
<accession>A0A183B609</accession>
<feature type="compositionally biased region" description="Basic residues" evidence="1">
    <location>
        <begin position="119"/>
        <end position="133"/>
    </location>
</feature>
<reference evidence="2 3" key="2">
    <citation type="submission" date="2018-11" db="EMBL/GenBank/DDBJ databases">
        <authorList>
            <consortium name="Pathogen Informatics"/>
        </authorList>
    </citation>
    <scope>NUCLEOTIDE SEQUENCE [LARGE SCALE GENOMIC DNA]</scope>
    <source>
        <strain evidence="2 3">Egypt</strain>
    </source>
</reference>
<dbReference type="AlphaFoldDB" id="A0A183B609"/>
<gene>
    <name evidence="2" type="ORF">ECPE_LOCUS14643</name>
</gene>
<evidence type="ECO:0000256" key="1">
    <source>
        <dbReference type="SAM" id="MobiDB-lite"/>
    </source>
</evidence>
<evidence type="ECO:0000313" key="2">
    <source>
        <dbReference type="EMBL" id="VDP91915.1"/>
    </source>
</evidence>
<evidence type="ECO:0000313" key="3">
    <source>
        <dbReference type="Proteomes" id="UP000272942"/>
    </source>
</evidence>
<name>A0A183B609_9TREM</name>
<sequence length="188" mass="21077">MMQYRNAVHSTSGHSPAKLFKSRVLRKSHLHVESAEVVYHSDNDLRPSSGIVLDNMGQRLRDRLIAGISCPELQQKLLLMRDCTFQWATAVCEQYQDVRAIICDEPNLLFSASNSKQSPSRRKRFSKRARKHQATSVLRPTMTNGFKDGTSAIPVVKDICGYPVDFEMPSVTIAVSLATSNLSVKVQK</sequence>
<reference evidence="4" key="1">
    <citation type="submission" date="2016-06" db="UniProtKB">
        <authorList>
            <consortium name="WormBaseParasite"/>
        </authorList>
    </citation>
    <scope>IDENTIFICATION</scope>
</reference>
<feature type="region of interest" description="Disordered" evidence="1">
    <location>
        <begin position="113"/>
        <end position="134"/>
    </location>
</feature>
<protein>
    <submittedName>
        <fullName evidence="4">Transposase</fullName>
    </submittedName>
</protein>